<accession>A0ABU5RTY9</accession>
<keyword evidence="1 5" id="KW-1277">Toxin-antitoxin system</keyword>
<dbReference type="InterPro" id="IPR029060">
    <property type="entry name" value="PIN-like_dom_sf"/>
</dbReference>
<dbReference type="RefSeq" id="WP_323305281.1">
    <property type="nucleotide sequence ID" value="NZ_JAYGHX010000004.1"/>
</dbReference>
<dbReference type="Pfam" id="PF01850">
    <property type="entry name" value="PIN"/>
    <property type="match status" value="1"/>
</dbReference>
<dbReference type="NCBIfam" id="TIGR00028">
    <property type="entry name" value="Mtu_PIN_fam"/>
    <property type="match status" value="1"/>
</dbReference>
<evidence type="ECO:0000256" key="1">
    <source>
        <dbReference type="ARBA" id="ARBA00022649"/>
    </source>
</evidence>
<keyword evidence="3 5" id="KW-0479">Metal-binding</keyword>
<reference evidence="7 8" key="1">
    <citation type="submission" date="2023-12" db="EMBL/GenBank/DDBJ databases">
        <title>Baltic Sea Cyanobacteria.</title>
        <authorList>
            <person name="Delbaje E."/>
            <person name="Fewer D.P."/>
            <person name="Shishido T.K."/>
        </authorList>
    </citation>
    <scope>NUCLEOTIDE SEQUENCE [LARGE SCALE GENOMIC DNA]</scope>
    <source>
        <strain evidence="7 8">UHCC 0139</strain>
    </source>
</reference>
<keyword evidence="5" id="KW-0800">Toxin</keyword>
<name>A0ABU5RTY9_9CYAN</name>
<proteinExistence type="inferred from homology"/>
<feature type="binding site" evidence="5">
    <location>
        <position position="112"/>
    </location>
    <ligand>
        <name>Mg(2+)</name>
        <dbReference type="ChEBI" id="CHEBI:18420"/>
    </ligand>
</feature>
<keyword evidence="8" id="KW-1185">Reference proteome</keyword>
<dbReference type="InterPro" id="IPR006226">
    <property type="entry name" value="Mtu_PIN"/>
</dbReference>
<dbReference type="SUPFAM" id="SSF88723">
    <property type="entry name" value="PIN domain-like"/>
    <property type="match status" value="1"/>
</dbReference>
<evidence type="ECO:0000256" key="4">
    <source>
        <dbReference type="ARBA" id="ARBA00022801"/>
    </source>
</evidence>
<sequence length="150" mass="16016">MSEALLDVNVLIALLDGRHVHHEQAHDWFATSQGPGWATCPLTQNAVLRILGQPRYPNSPGPPAVVAPLMRELIRHPRHHFWPDAISLLAAPGSEAPLVDANQLLEAGQLTDTYLLALAVHHGGTLVSFDRRLGSGAVAGGSAALRLIPT</sequence>
<keyword evidence="2 5" id="KW-0540">Nuclease</keyword>
<evidence type="ECO:0000256" key="2">
    <source>
        <dbReference type="ARBA" id="ARBA00022722"/>
    </source>
</evidence>
<keyword evidence="4 5" id="KW-0378">Hydrolase</keyword>
<dbReference type="InterPro" id="IPR002716">
    <property type="entry name" value="PIN_dom"/>
</dbReference>
<comment type="caution">
    <text evidence="7">The sequence shown here is derived from an EMBL/GenBank/DDBJ whole genome shotgun (WGS) entry which is preliminary data.</text>
</comment>
<dbReference type="EMBL" id="JAYGHX010000004">
    <property type="protein sequence ID" value="MEA5391239.1"/>
    <property type="molecule type" value="Genomic_DNA"/>
</dbReference>
<dbReference type="EC" id="3.1.-.-" evidence="5"/>
<comment type="cofactor">
    <cofactor evidence="5">
        <name>Mg(2+)</name>
        <dbReference type="ChEBI" id="CHEBI:18420"/>
    </cofactor>
</comment>
<evidence type="ECO:0000256" key="5">
    <source>
        <dbReference type="HAMAP-Rule" id="MF_00265"/>
    </source>
</evidence>
<comment type="similarity">
    <text evidence="5">Belongs to the PINc/VapC protein family.</text>
</comment>
<dbReference type="InterPro" id="IPR022907">
    <property type="entry name" value="VapC_family"/>
</dbReference>
<dbReference type="HAMAP" id="MF_00265">
    <property type="entry name" value="VapC_Nob1"/>
    <property type="match status" value="1"/>
</dbReference>
<gene>
    <name evidence="5" type="primary">vapC</name>
    <name evidence="7" type="ORF">VB738_08180</name>
</gene>
<evidence type="ECO:0000256" key="3">
    <source>
        <dbReference type="ARBA" id="ARBA00022723"/>
    </source>
</evidence>
<organism evidence="7 8">
    <name type="scientific">Cyanobium gracile UHCC 0139</name>
    <dbReference type="NCBI Taxonomy" id="3110308"/>
    <lineage>
        <taxon>Bacteria</taxon>
        <taxon>Bacillati</taxon>
        <taxon>Cyanobacteriota</taxon>
        <taxon>Cyanophyceae</taxon>
        <taxon>Synechococcales</taxon>
        <taxon>Prochlorococcaceae</taxon>
        <taxon>Cyanobium</taxon>
    </lineage>
</organism>
<keyword evidence="5" id="KW-0460">Magnesium</keyword>
<evidence type="ECO:0000259" key="6">
    <source>
        <dbReference type="Pfam" id="PF01850"/>
    </source>
</evidence>
<evidence type="ECO:0000313" key="7">
    <source>
        <dbReference type="EMBL" id="MEA5391239.1"/>
    </source>
</evidence>
<dbReference type="Proteomes" id="UP001304461">
    <property type="component" value="Unassembled WGS sequence"/>
</dbReference>
<protein>
    <recommendedName>
        <fullName evidence="5">Ribonuclease VapC</fullName>
        <shortName evidence="5">RNase VapC</shortName>
        <ecNumber evidence="5">3.1.-.-</ecNumber>
    </recommendedName>
    <alternativeName>
        <fullName evidence="5">Toxin VapC</fullName>
    </alternativeName>
</protein>
<feature type="binding site" evidence="5">
    <location>
        <position position="7"/>
    </location>
    <ligand>
        <name>Mg(2+)</name>
        <dbReference type="ChEBI" id="CHEBI:18420"/>
    </ligand>
</feature>
<feature type="domain" description="PIN" evidence="6">
    <location>
        <begin position="5"/>
        <end position="133"/>
    </location>
</feature>
<evidence type="ECO:0000313" key="8">
    <source>
        <dbReference type="Proteomes" id="UP001304461"/>
    </source>
</evidence>
<comment type="function">
    <text evidence="5">Toxic component of a toxin-antitoxin (TA) system. An RNase.</text>
</comment>